<evidence type="ECO:0000256" key="5">
    <source>
        <dbReference type="SAM" id="MobiDB-lite"/>
    </source>
</evidence>
<dbReference type="AlphaFoldDB" id="W9XMP5"/>
<comment type="subcellular location">
    <subcellularLocation>
        <location evidence="1">Membrane</location>
        <topology evidence="1">Single-pass membrane protein</topology>
    </subcellularLocation>
</comment>
<accession>W9XMP5</accession>
<dbReference type="eggNOG" id="ENOG502SA90">
    <property type="taxonomic scope" value="Eukaryota"/>
</dbReference>
<name>W9XMP5_9EURO</name>
<dbReference type="Proteomes" id="UP000019478">
    <property type="component" value="Unassembled WGS sequence"/>
</dbReference>
<reference evidence="7 8" key="1">
    <citation type="submission" date="2013-03" db="EMBL/GenBank/DDBJ databases">
        <title>The Genome Sequence of Capronia epimyces CBS 606.96.</title>
        <authorList>
            <consortium name="The Broad Institute Genomics Platform"/>
            <person name="Cuomo C."/>
            <person name="de Hoog S."/>
            <person name="Gorbushina A."/>
            <person name="Walker B."/>
            <person name="Young S.K."/>
            <person name="Zeng Q."/>
            <person name="Gargeya S."/>
            <person name="Fitzgerald M."/>
            <person name="Haas B."/>
            <person name="Abouelleil A."/>
            <person name="Allen A.W."/>
            <person name="Alvarado L."/>
            <person name="Arachchi H.M."/>
            <person name="Berlin A.M."/>
            <person name="Chapman S.B."/>
            <person name="Gainer-Dewar J."/>
            <person name="Goldberg J."/>
            <person name="Griggs A."/>
            <person name="Gujja S."/>
            <person name="Hansen M."/>
            <person name="Howarth C."/>
            <person name="Imamovic A."/>
            <person name="Ireland A."/>
            <person name="Larimer J."/>
            <person name="McCowan C."/>
            <person name="Murphy C."/>
            <person name="Pearson M."/>
            <person name="Poon T.W."/>
            <person name="Priest M."/>
            <person name="Roberts A."/>
            <person name="Saif S."/>
            <person name="Shea T."/>
            <person name="Sisk P."/>
            <person name="Sykes S."/>
            <person name="Wortman J."/>
            <person name="Nusbaum C."/>
            <person name="Birren B."/>
        </authorList>
    </citation>
    <scope>NUCLEOTIDE SEQUENCE [LARGE SCALE GENOMIC DNA]</scope>
    <source>
        <strain evidence="7 8">CBS 606.96</strain>
    </source>
</reference>
<dbReference type="EMBL" id="AMGY01000006">
    <property type="protein sequence ID" value="EXJ81473.1"/>
    <property type="molecule type" value="Genomic_DNA"/>
</dbReference>
<keyword evidence="4 6" id="KW-0472">Membrane</keyword>
<dbReference type="GO" id="GO:0071944">
    <property type="term" value="C:cell periphery"/>
    <property type="evidence" value="ECO:0007669"/>
    <property type="project" value="UniProtKB-ARBA"/>
</dbReference>
<organism evidence="7 8">
    <name type="scientific">Capronia epimyces CBS 606.96</name>
    <dbReference type="NCBI Taxonomy" id="1182542"/>
    <lineage>
        <taxon>Eukaryota</taxon>
        <taxon>Fungi</taxon>
        <taxon>Dikarya</taxon>
        <taxon>Ascomycota</taxon>
        <taxon>Pezizomycotina</taxon>
        <taxon>Eurotiomycetes</taxon>
        <taxon>Chaetothyriomycetidae</taxon>
        <taxon>Chaetothyriales</taxon>
        <taxon>Herpotrichiellaceae</taxon>
        <taxon>Capronia</taxon>
    </lineage>
</organism>
<dbReference type="HOGENOM" id="CLU_028892_1_0_1"/>
<dbReference type="GO" id="GO:0016020">
    <property type="term" value="C:membrane"/>
    <property type="evidence" value="ECO:0007669"/>
    <property type="project" value="UniProtKB-SubCell"/>
</dbReference>
<gene>
    <name evidence="7" type="ORF">A1O3_07765</name>
</gene>
<dbReference type="SUPFAM" id="SSF50630">
    <property type="entry name" value="Acid proteases"/>
    <property type="match status" value="1"/>
</dbReference>
<evidence type="ECO:0000256" key="3">
    <source>
        <dbReference type="ARBA" id="ARBA00022989"/>
    </source>
</evidence>
<dbReference type="OrthoDB" id="4074350at2759"/>
<evidence type="ECO:0000256" key="6">
    <source>
        <dbReference type="SAM" id="Phobius"/>
    </source>
</evidence>
<dbReference type="PANTHER" id="PTHR15549">
    <property type="entry name" value="PAIRED IMMUNOGLOBULIN-LIKE TYPE 2 RECEPTOR"/>
    <property type="match status" value="1"/>
</dbReference>
<evidence type="ECO:0000313" key="8">
    <source>
        <dbReference type="Proteomes" id="UP000019478"/>
    </source>
</evidence>
<evidence type="ECO:0000256" key="4">
    <source>
        <dbReference type="ARBA" id="ARBA00023136"/>
    </source>
</evidence>
<dbReference type="InterPro" id="IPR051694">
    <property type="entry name" value="Immunoregulatory_rcpt-like"/>
</dbReference>
<evidence type="ECO:0000313" key="7">
    <source>
        <dbReference type="EMBL" id="EXJ81473.1"/>
    </source>
</evidence>
<evidence type="ECO:0000256" key="1">
    <source>
        <dbReference type="ARBA" id="ARBA00004167"/>
    </source>
</evidence>
<comment type="caution">
    <text evidence="7">The sequence shown here is derived from an EMBL/GenBank/DDBJ whole genome shotgun (WGS) entry which is preliminary data.</text>
</comment>
<proteinExistence type="predicted"/>
<protein>
    <recommendedName>
        <fullName evidence="9">Peptidase A1 domain-containing protein</fullName>
    </recommendedName>
</protein>
<dbReference type="STRING" id="1182542.W9XMP5"/>
<dbReference type="PANTHER" id="PTHR15549:SF27">
    <property type="entry name" value="CHITIN-BINDING TYPE-1 DOMAIN-CONTAINING PROTEIN"/>
    <property type="match status" value="1"/>
</dbReference>
<evidence type="ECO:0008006" key="9">
    <source>
        <dbReference type="Google" id="ProtNLM"/>
    </source>
</evidence>
<feature type="transmembrane region" description="Helical" evidence="6">
    <location>
        <begin position="389"/>
        <end position="412"/>
    </location>
</feature>
<dbReference type="GeneID" id="19171861"/>
<keyword evidence="2 6" id="KW-0812">Transmembrane</keyword>
<keyword evidence="3 6" id="KW-1133">Transmembrane helix</keyword>
<dbReference type="Gene3D" id="2.40.70.10">
    <property type="entry name" value="Acid Proteases"/>
    <property type="match status" value="1"/>
</dbReference>
<feature type="region of interest" description="Disordered" evidence="5">
    <location>
        <begin position="355"/>
        <end position="384"/>
    </location>
</feature>
<keyword evidence="8" id="KW-1185">Reference proteome</keyword>
<dbReference type="RefSeq" id="XP_007736061.1">
    <property type="nucleotide sequence ID" value="XM_007737871.1"/>
</dbReference>
<evidence type="ECO:0000256" key="2">
    <source>
        <dbReference type="ARBA" id="ARBA00022692"/>
    </source>
</evidence>
<feature type="compositionally biased region" description="Polar residues" evidence="5">
    <location>
        <begin position="363"/>
        <end position="384"/>
    </location>
</feature>
<sequence length="490" mass="53233">MASSCELEPLVSPIKDVQVNKPVLDSFMKGIPAKIGTPEQDIVLMPWAELNNIWIYDQQAFCDPTSIFSEEICFVRRGSYYLEDDSSSFKQALDIIDAGGASTETTVTGSELGIKNLVSTGLGGTDTLKIGSTEALDTFPVAIPRQDWDGGYTTLHALGFGSNSTYLNALLEAKQIGARVWSIFWGRMWLANPPMDGSLVLGGYDRTKVIGQDLTQNLDFGSTGCWTGTEQTLFPANTVLPVCLVPQRQLLLEAPGSIYSKFENVTLTKNIGLSFCLHWGAHLFDTGTHSRIFNESQREVLISSLGDQPATLGRYFLTAAYLMVDQDAGTFTLWQANPSNNTDLVAITNEQSMARCPGANPSRPANSSTPIETAPSNSTSRSEPISTGAIAGIVIGVIAILALLGLGGLFFLRRRTRRFQAIPPPRDSTGSIGPQELYGSSARNIESVVPYTDKIFNEARQTRQEMAGWAVPKVAYEMDARGSSPRVLYS</sequence>
<dbReference type="InterPro" id="IPR021109">
    <property type="entry name" value="Peptidase_aspartic_dom_sf"/>
</dbReference>